<evidence type="ECO:0000313" key="2">
    <source>
        <dbReference type="Proteomes" id="UP000800092"/>
    </source>
</evidence>
<organism evidence="1 2">
    <name type="scientific">Viridothelium virens</name>
    <name type="common">Speckled blister lichen</name>
    <name type="synonym">Trypethelium virens</name>
    <dbReference type="NCBI Taxonomy" id="1048519"/>
    <lineage>
        <taxon>Eukaryota</taxon>
        <taxon>Fungi</taxon>
        <taxon>Dikarya</taxon>
        <taxon>Ascomycota</taxon>
        <taxon>Pezizomycotina</taxon>
        <taxon>Dothideomycetes</taxon>
        <taxon>Dothideomycetes incertae sedis</taxon>
        <taxon>Trypetheliales</taxon>
        <taxon>Trypetheliaceae</taxon>
        <taxon>Viridothelium</taxon>
    </lineage>
</organism>
<dbReference type="Proteomes" id="UP000800092">
    <property type="component" value="Unassembled WGS sequence"/>
</dbReference>
<protein>
    <submittedName>
        <fullName evidence="1">Uncharacterized protein</fullName>
    </submittedName>
</protein>
<keyword evidence="2" id="KW-1185">Reference proteome</keyword>
<name>A0A6A6HFS2_VIRVR</name>
<sequence length="79" mass="8853">MVLSLRTSALADFPLPLLRPWVFAHLFPHPSGTLMWNSGPILIAERISLVPYLMNCGLDPHLTPFDHTPFTQFNAVPSQ</sequence>
<dbReference type="AlphaFoldDB" id="A0A6A6HFS2"/>
<accession>A0A6A6HFS2</accession>
<proteinExistence type="predicted"/>
<dbReference type="EMBL" id="ML991782">
    <property type="protein sequence ID" value="KAF2236966.1"/>
    <property type="molecule type" value="Genomic_DNA"/>
</dbReference>
<reference evidence="1" key="1">
    <citation type="journal article" date="2020" name="Stud. Mycol.">
        <title>101 Dothideomycetes genomes: a test case for predicting lifestyles and emergence of pathogens.</title>
        <authorList>
            <person name="Haridas S."/>
            <person name="Albert R."/>
            <person name="Binder M."/>
            <person name="Bloem J."/>
            <person name="Labutti K."/>
            <person name="Salamov A."/>
            <person name="Andreopoulos B."/>
            <person name="Baker S."/>
            <person name="Barry K."/>
            <person name="Bills G."/>
            <person name="Bluhm B."/>
            <person name="Cannon C."/>
            <person name="Castanera R."/>
            <person name="Culley D."/>
            <person name="Daum C."/>
            <person name="Ezra D."/>
            <person name="Gonzalez J."/>
            <person name="Henrissat B."/>
            <person name="Kuo A."/>
            <person name="Liang C."/>
            <person name="Lipzen A."/>
            <person name="Lutzoni F."/>
            <person name="Magnuson J."/>
            <person name="Mondo S."/>
            <person name="Nolan M."/>
            <person name="Ohm R."/>
            <person name="Pangilinan J."/>
            <person name="Park H.-J."/>
            <person name="Ramirez L."/>
            <person name="Alfaro M."/>
            <person name="Sun H."/>
            <person name="Tritt A."/>
            <person name="Yoshinaga Y."/>
            <person name="Zwiers L.-H."/>
            <person name="Turgeon B."/>
            <person name="Goodwin S."/>
            <person name="Spatafora J."/>
            <person name="Crous P."/>
            <person name="Grigoriev I."/>
        </authorList>
    </citation>
    <scope>NUCLEOTIDE SEQUENCE</scope>
    <source>
        <strain evidence="1">Tuck. ex Michener</strain>
    </source>
</reference>
<evidence type="ECO:0000313" key="1">
    <source>
        <dbReference type="EMBL" id="KAF2236966.1"/>
    </source>
</evidence>
<gene>
    <name evidence="1" type="ORF">EV356DRAFT_497234</name>
</gene>